<feature type="compositionally biased region" description="Basic residues" evidence="1">
    <location>
        <begin position="154"/>
        <end position="166"/>
    </location>
</feature>
<dbReference type="Pfam" id="PF25545">
    <property type="entry name" value="DUF7924"/>
    <property type="match status" value="1"/>
</dbReference>
<dbReference type="EMBL" id="JAPDRL010000171">
    <property type="protein sequence ID" value="KAJ9655430.1"/>
    <property type="molecule type" value="Genomic_DNA"/>
</dbReference>
<dbReference type="Proteomes" id="UP001172684">
    <property type="component" value="Unassembled WGS sequence"/>
</dbReference>
<sequence length="541" mass="61596">MARTHLPAGTRRLRGNSLLTVARGERPAGVRKEARPLRRSARLRPLFTHLQAQDLLDSQKNDDPDTQPRPSPTSAQVADRKRKRSRDIDAPSKNNWDRPLRKRRRASPTATEDAHEETATGSVDSSNPVDYWRKHQRWPRKYFESEGSMSRLLARKKSTSTLRRRSSATSVTSSDTTPSDQKPREAKSALYKDARYEALLAAKNSFMGKHELDVKGETKQLCRDLLQAEQTVPEDSLFSDDLFEETCEAIRNRNEARVIRDIGLLIVPSAETLAIRRSRHLKILAESVNEGWNNSIPITQTRPQPDYAVGFGRSAFTPDQLKRLEPFVGDLMDASFFMATYYMYFPFLTCEVKCGAAALDVADRQNAHSMTLAVRAVVELFRLVNREKEIDREILAFSVSHDHSTVRIYGHYPVINGNDTKYYRHPIRNFGLTDQEGKERWAAYKFTKNVYDNWMPVHFKLLCSAIDEIPLDVNFDVSQQSELQFSGESGLSQELESHHLSQSEEPASLAGHDDRSSIVDAENATPDTSVTHSFKRPKRKH</sequence>
<gene>
    <name evidence="3" type="ORF">H2201_008805</name>
</gene>
<organism evidence="3 4">
    <name type="scientific">Coniosporium apollinis</name>
    <dbReference type="NCBI Taxonomy" id="61459"/>
    <lineage>
        <taxon>Eukaryota</taxon>
        <taxon>Fungi</taxon>
        <taxon>Dikarya</taxon>
        <taxon>Ascomycota</taxon>
        <taxon>Pezizomycotina</taxon>
        <taxon>Dothideomycetes</taxon>
        <taxon>Dothideomycetes incertae sedis</taxon>
        <taxon>Coniosporium</taxon>
    </lineage>
</organism>
<evidence type="ECO:0000256" key="1">
    <source>
        <dbReference type="SAM" id="MobiDB-lite"/>
    </source>
</evidence>
<proteinExistence type="predicted"/>
<accession>A0ABQ9NFU9</accession>
<feature type="compositionally biased region" description="Basic and acidic residues" evidence="1">
    <location>
        <begin position="23"/>
        <end position="36"/>
    </location>
</feature>
<feature type="region of interest" description="Disordered" evidence="1">
    <location>
        <begin position="1"/>
        <end position="129"/>
    </location>
</feature>
<dbReference type="PANTHER" id="PTHR42470:SF2">
    <property type="match status" value="1"/>
</dbReference>
<comment type="caution">
    <text evidence="3">The sequence shown here is derived from an EMBL/GenBank/DDBJ whole genome shotgun (WGS) entry which is preliminary data.</text>
</comment>
<feature type="region of interest" description="Disordered" evidence="1">
    <location>
        <begin position="486"/>
        <end position="541"/>
    </location>
</feature>
<feature type="domain" description="DUF7924" evidence="2">
    <location>
        <begin position="243"/>
        <end position="466"/>
    </location>
</feature>
<reference evidence="3" key="1">
    <citation type="submission" date="2022-10" db="EMBL/GenBank/DDBJ databases">
        <title>Culturing micro-colonial fungi from biological soil crusts in the Mojave desert and describing Neophaeococcomyces mojavensis, and introducing the new genera and species Taxawa tesnikishii.</title>
        <authorList>
            <person name="Kurbessoian T."/>
            <person name="Stajich J.E."/>
        </authorList>
    </citation>
    <scope>NUCLEOTIDE SEQUENCE</scope>
    <source>
        <strain evidence="3">TK_1</strain>
    </source>
</reference>
<evidence type="ECO:0000259" key="2">
    <source>
        <dbReference type="Pfam" id="PF25545"/>
    </source>
</evidence>
<evidence type="ECO:0000313" key="3">
    <source>
        <dbReference type="EMBL" id="KAJ9655430.1"/>
    </source>
</evidence>
<protein>
    <recommendedName>
        <fullName evidence="2">DUF7924 domain-containing protein</fullName>
    </recommendedName>
</protein>
<dbReference type="InterPro" id="IPR057684">
    <property type="entry name" value="DUF7924"/>
</dbReference>
<feature type="compositionally biased region" description="Low complexity" evidence="1">
    <location>
        <begin position="167"/>
        <end position="179"/>
    </location>
</feature>
<name>A0ABQ9NFU9_9PEZI</name>
<dbReference type="PANTHER" id="PTHR42470">
    <property type="entry name" value="VAST DOMAIN-CONTAINING PROTEIN"/>
    <property type="match status" value="1"/>
</dbReference>
<feature type="compositionally biased region" description="Basic and acidic residues" evidence="1">
    <location>
        <begin position="86"/>
        <end position="99"/>
    </location>
</feature>
<feature type="region of interest" description="Disordered" evidence="1">
    <location>
        <begin position="154"/>
        <end position="186"/>
    </location>
</feature>
<evidence type="ECO:0000313" key="4">
    <source>
        <dbReference type="Proteomes" id="UP001172684"/>
    </source>
</evidence>
<keyword evidence="4" id="KW-1185">Reference proteome</keyword>